<gene>
    <name evidence="3" type="ORF">G3563_28175</name>
</gene>
<feature type="signal peptide" evidence="2">
    <location>
        <begin position="1"/>
        <end position="24"/>
    </location>
</feature>
<evidence type="ECO:0000256" key="1">
    <source>
        <dbReference type="SAM" id="MobiDB-lite"/>
    </source>
</evidence>
<proteinExistence type="predicted"/>
<organism evidence="3">
    <name type="scientific">Escherichia coli</name>
    <dbReference type="NCBI Taxonomy" id="562"/>
    <lineage>
        <taxon>Bacteria</taxon>
        <taxon>Pseudomonadati</taxon>
        <taxon>Pseudomonadota</taxon>
        <taxon>Gammaproteobacteria</taxon>
        <taxon>Enterobacterales</taxon>
        <taxon>Enterobacteriaceae</taxon>
        <taxon>Escherichia</taxon>
    </lineage>
</organism>
<feature type="chain" id="PRO_5025602575" evidence="2">
    <location>
        <begin position="25"/>
        <end position="49"/>
    </location>
</feature>
<evidence type="ECO:0000256" key="2">
    <source>
        <dbReference type="SAM" id="SignalP"/>
    </source>
</evidence>
<protein>
    <submittedName>
        <fullName evidence="3">Variable surface lipoprotein</fullName>
    </submittedName>
</protein>
<dbReference type="InterPro" id="IPR049890">
    <property type="entry name" value="VlpA-F-like_signal"/>
</dbReference>
<evidence type="ECO:0000313" key="3">
    <source>
        <dbReference type="EMBL" id="NEU02873.1"/>
    </source>
</evidence>
<feature type="non-terminal residue" evidence="3">
    <location>
        <position position="49"/>
    </location>
</feature>
<dbReference type="AlphaFoldDB" id="A0A6D1AEW4"/>
<dbReference type="NCBIfam" id="NF033817">
    <property type="entry name" value="Mplas_variab_LP"/>
    <property type="match status" value="1"/>
</dbReference>
<accession>A0A6D1AEW4</accession>
<dbReference type="EMBL" id="JAAHTE010000495">
    <property type="protein sequence ID" value="NEU02873.1"/>
    <property type="molecule type" value="Genomic_DNA"/>
</dbReference>
<feature type="region of interest" description="Disordered" evidence="1">
    <location>
        <begin position="29"/>
        <end position="49"/>
    </location>
</feature>
<sequence length="49" mass="5300">MTRLKKIMLMFSSVITLSTLPIVAAKCGDADSNAKTDDSSKKIDDPNNN</sequence>
<comment type="caution">
    <text evidence="3">The sequence shown here is derived from an EMBL/GenBank/DDBJ whole genome shotgun (WGS) entry which is preliminary data.</text>
</comment>
<reference evidence="3" key="1">
    <citation type="submission" date="2020-02" db="EMBL/GenBank/DDBJ databases">
        <title>Investigating the Use of Bacteriophages as New Decolonization Strategy for Intestinal Carriage of CTX-M-15-producing ST131 Escherichia coli: an In Vitro Continuous Culture System Model.</title>
        <authorList>
            <person name="Bernasconi O.J."/>
            <person name="Campos-Madueno E.I."/>
            <person name="Dona V."/>
            <person name="Perreten V."/>
            <person name="Carattoli A."/>
            <person name="Endimiani A."/>
        </authorList>
    </citation>
    <scope>NUCLEOTIDE SEQUENCE</scope>
    <source>
        <strain evidence="3">4901.28</strain>
    </source>
</reference>
<name>A0A6D1AEW4_ECOLX</name>
<keyword evidence="3" id="KW-0449">Lipoprotein</keyword>
<keyword evidence="2" id="KW-0732">Signal</keyword>